<reference evidence="1" key="2">
    <citation type="journal article" date="2015" name="Fish Shellfish Immunol.">
        <title>Early steps in the European eel (Anguilla anguilla)-Vibrio vulnificus interaction in the gills: Role of the RtxA13 toxin.</title>
        <authorList>
            <person name="Callol A."/>
            <person name="Pajuelo D."/>
            <person name="Ebbesson L."/>
            <person name="Teles M."/>
            <person name="MacKenzie S."/>
            <person name="Amaro C."/>
        </authorList>
    </citation>
    <scope>NUCLEOTIDE SEQUENCE</scope>
</reference>
<name>A0A0E9RK06_ANGAN</name>
<protein>
    <submittedName>
        <fullName evidence="1">Uncharacterized protein</fullName>
    </submittedName>
</protein>
<reference evidence="1" key="1">
    <citation type="submission" date="2014-11" db="EMBL/GenBank/DDBJ databases">
        <authorList>
            <person name="Amaro Gonzalez C."/>
        </authorList>
    </citation>
    <scope>NUCLEOTIDE SEQUENCE</scope>
</reference>
<proteinExistence type="predicted"/>
<sequence length="12" mass="1368">MQHQKTKGALII</sequence>
<accession>A0A0E9RK06</accession>
<evidence type="ECO:0000313" key="1">
    <source>
        <dbReference type="EMBL" id="JAH29419.1"/>
    </source>
</evidence>
<dbReference type="EMBL" id="GBXM01079158">
    <property type="protein sequence ID" value="JAH29419.1"/>
    <property type="molecule type" value="Transcribed_RNA"/>
</dbReference>
<organism evidence="1">
    <name type="scientific">Anguilla anguilla</name>
    <name type="common">European freshwater eel</name>
    <name type="synonym">Muraena anguilla</name>
    <dbReference type="NCBI Taxonomy" id="7936"/>
    <lineage>
        <taxon>Eukaryota</taxon>
        <taxon>Metazoa</taxon>
        <taxon>Chordata</taxon>
        <taxon>Craniata</taxon>
        <taxon>Vertebrata</taxon>
        <taxon>Euteleostomi</taxon>
        <taxon>Actinopterygii</taxon>
        <taxon>Neopterygii</taxon>
        <taxon>Teleostei</taxon>
        <taxon>Anguilliformes</taxon>
        <taxon>Anguillidae</taxon>
        <taxon>Anguilla</taxon>
    </lineage>
</organism>